<evidence type="ECO:0000259" key="2">
    <source>
        <dbReference type="Pfam" id="PF14763"/>
    </source>
</evidence>
<name>A0A6U0LWA2_9EUKA</name>
<feature type="domain" description="BLOC-2 complex member HPS3 C-terminal" evidence="2">
    <location>
        <begin position="610"/>
        <end position="797"/>
    </location>
</feature>
<reference evidence="4" key="1">
    <citation type="submission" date="2021-01" db="EMBL/GenBank/DDBJ databases">
        <authorList>
            <person name="Corre E."/>
            <person name="Pelletier E."/>
            <person name="Niang G."/>
            <person name="Scheremetjew M."/>
            <person name="Finn R."/>
            <person name="Kale V."/>
            <person name="Holt S."/>
            <person name="Cochrane G."/>
            <person name="Meng A."/>
            <person name="Brown T."/>
            <person name="Cohen L."/>
        </authorList>
    </citation>
    <scope>NUCLEOTIDE SEQUENCE</scope>
    <source>
        <strain evidence="4">WS</strain>
    </source>
</reference>
<dbReference type="Pfam" id="PF14763">
    <property type="entry name" value="HPS3_C"/>
    <property type="match status" value="1"/>
</dbReference>
<dbReference type="PANTHER" id="PTHR28633">
    <property type="entry name" value="HERMANSKY-PUDLAK SYNDROME 3 PROTEIN"/>
    <property type="match status" value="1"/>
</dbReference>
<evidence type="ECO:0000313" key="3">
    <source>
        <dbReference type="EMBL" id="CAD9086424.1"/>
    </source>
</evidence>
<dbReference type="InterPro" id="IPR029438">
    <property type="entry name" value="HPS3_C"/>
</dbReference>
<organism evidence="4">
    <name type="scientific">Percolomonas cosmopolitus</name>
    <dbReference type="NCBI Taxonomy" id="63605"/>
    <lineage>
        <taxon>Eukaryota</taxon>
        <taxon>Discoba</taxon>
        <taxon>Heterolobosea</taxon>
        <taxon>Tetramitia</taxon>
        <taxon>Eutetramitia</taxon>
        <taxon>Percolomonadidae</taxon>
        <taxon>Percolomonas</taxon>
    </lineage>
</organism>
<sequence>MPHALPTHLFTSQSILAPCTPPHAPHCIHAPPSCTSSHNPSLTLLVLSPNQVRIYLGKEILWRFEVRSGLRGLSGSVDSSGVSSVTPKIQRAWLLDSHRILILALHQFSSLSHTTLKLYTRQYNQTLGETDIRAYVIGLNVREVAVGEKGVLMYSTTGTATEDMSSSSSERHSGNAATAVRDAARGRDESSQGGTLTLLTWKSQYQLRKILEMRVMGNVTMLGLDNEARWFGYGAGNDVRVFRWEDFDGHDRFPASNVVGGGNDTSTQRKPAEGNTQSTTDEHTCDASHKQHTSSSPNIVFEYGGCTGYQLHKDNFVEMRFSRDTGDVLPGSAMETTSITDGANDAHDSNLGSGWFSRNSPIRRRRKKRHIPFDIMGETPIVDHPTILNSSWVSSCYNLIHKRLDSDENPVGIHFIRSPSMMHNEGSSITTTTTSTMDARCIISTTNKAYVYDMDTLQLITQFEYGGECLMSTTNSFFLFALNPAGLEVWSVLGASGGCLLRFHQFIGLKQVAATNDTVMLLSQFSNEERVALATVVSDNANDESGNGASESNAPMIMSDMRHIDKLGEKGRLLPIFSGGGRLWRQQKAKKDIEYNYNIYILSLVEVCDLYDDLLEIAEQMKETQPERRVEIIEEAHCLLQCKHHELSLQQRTVNNSSKPSSSVGVLNTIRLNIELSNYSMLLSKSFGFLGDVYMENRSYDLAAECFVQSNRSVSYVVQLYVNCNAQASLVNYLNVIIFDDTKSQLQLQVQPSNSNELGNRILNIYRQFEPHSLSRVILESNLKDYDQDIAIEYLLEYGVRNQDSESPENSSKTAFSAYRPRDAFVLGLLFLGKGLVTKAVSAFSNDLSVLIDFCVMHPMLFGSQGKESNYNGVAAPQQLQEMGASVWDASFVTAAYEDNGQGQISFTHTNTRSLGTVMRAYFPWCLLQVLCLLNGDISWQQGLNLLFTSPNASQNRLLGELYLRYHLSQDRVAEERRAIAETLFVFFVDDLREDYTSREWKPVPQQENTHISMSEMAPTDSSSPFFLQSLTELESLLCWTPKSLVAKRHPWRDGVYPQNFTPPQQVIIQQSTLYEGHGSNSDDDTLADTFILRLITDSMFRKSFALLNAEGLQNATDSPLPRTSVCNRLEILPQFEGKLSLHLVAYANTKQWRKMFALLTSAENQCKPRILVELATTYCTQLEDWRTLVDLILRDNPGTQKEWRRTLEAILDHVASQYTCQEFLSTLPKNGNAKFFLPFIKKSLRVSADGALTRHHM</sequence>
<feature type="region of interest" description="Disordered" evidence="1">
    <location>
        <begin position="160"/>
        <end position="192"/>
    </location>
</feature>
<dbReference type="AlphaFoldDB" id="A0A6U0LWA2"/>
<dbReference type="GO" id="GO:0005737">
    <property type="term" value="C:cytoplasm"/>
    <property type="evidence" value="ECO:0007669"/>
    <property type="project" value="TreeGrafter"/>
</dbReference>
<accession>A0A6U0LWA2</accession>
<evidence type="ECO:0000256" key="1">
    <source>
        <dbReference type="SAM" id="MobiDB-lite"/>
    </source>
</evidence>
<dbReference type="InterPro" id="IPR017216">
    <property type="entry name" value="HPS3"/>
</dbReference>
<feature type="region of interest" description="Disordered" evidence="1">
    <location>
        <begin position="253"/>
        <end position="296"/>
    </location>
</feature>
<dbReference type="EMBL" id="HBGD01011690">
    <property type="protein sequence ID" value="CAD9086425.1"/>
    <property type="molecule type" value="Transcribed_RNA"/>
</dbReference>
<feature type="compositionally biased region" description="Polar residues" evidence="1">
    <location>
        <begin position="264"/>
        <end position="279"/>
    </location>
</feature>
<dbReference type="PANTHER" id="PTHR28633:SF1">
    <property type="entry name" value="BLOC-2 COMPLEX MEMBER HPS3"/>
    <property type="match status" value="1"/>
</dbReference>
<protein>
    <recommendedName>
        <fullName evidence="2">BLOC-2 complex member HPS3 C-terminal domain-containing protein</fullName>
    </recommendedName>
</protein>
<gene>
    <name evidence="3" type="ORF">PCOS0759_LOCUS9678</name>
    <name evidence="4" type="ORF">PCOS0759_LOCUS9679</name>
</gene>
<feature type="compositionally biased region" description="Basic and acidic residues" evidence="1">
    <location>
        <begin position="280"/>
        <end position="289"/>
    </location>
</feature>
<proteinExistence type="predicted"/>
<dbReference type="EMBL" id="HBGD01011689">
    <property type="protein sequence ID" value="CAD9086424.1"/>
    <property type="molecule type" value="Transcribed_RNA"/>
</dbReference>
<evidence type="ECO:0000313" key="4">
    <source>
        <dbReference type="EMBL" id="CAD9086425.1"/>
    </source>
</evidence>